<gene>
    <name evidence="3" type="ORF">ACRE_016740</name>
</gene>
<feature type="compositionally biased region" description="Low complexity" evidence="1">
    <location>
        <begin position="70"/>
        <end position="87"/>
    </location>
</feature>
<feature type="region of interest" description="Disordered" evidence="1">
    <location>
        <begin position="56"/>
        <end position="168"/>
    </location>
</feature>
<keyword evidence="2" id="KW-1133">Transmembrane helix</keyword>
<keyword evidence="4" id="KW-1185">Reference proteome</keyword>
<evidence type="ECO:0000313" key="4">
    <source>
        <dbReference type="Proteomes" id="UP000029964"/>
    </source>
</evidence>
<dbReference type="OrthoDB" id="5105067at2759"/>
<evidence type="ECO:0000256" key="1">
    <source>
        <dbReference type="SAM" id="MobiDB-lite"/>
    </source>
</evidence>
<dbReference type="EMBL" id="JPKY01000009">
    <property type="protein sequence ID" value="KFH47489.1"/>
    <property type="molecule type" value="Genomic_DNA"/>
</dbReference>
<feature type="transmembrane region" description="Helical" evidence="2">
    <location>
        <begin position="263"/>
        <end position="283"/>
    </location>
</feature>
<dbReference type="Proteomes" id="UP000029964">
    <property type="component" value="Unassembled WGS sequence"/>
</dbReference>
<feature type="transmembrane region" description="Helical" evidence="2">
    <location>
        <begin position="230"/>
        <end position="251"/>
    </location>
</feature>
<accession>A0A086TDQ7</accession>
<keyword evidence="2" id="KW-0812">Transmembrane</keyword>
<evidence type="ECO:0000256" key="2">
    <source>
        <dbReference type="SAM" id="Phobius"/>
    </source>
</evidence>
<comment type="caution">
    <text evidence="3">The sequence shown here is derived from an EMBL/GenBank/DDBJ whole genome shotgun (WGS) entry which is preliminary data.</text>
</comment>
<dbReference type="AlphaFoldDB" id="A0A086TDQ7"/>
<feature type="compositionally biased region" description="Basic and acidic residues" evidence="1">
    <location>
        <begin position="88"/>
        <end position="98"/>
    </location>
</feature>
<reference evidence="4" key="1">
    <citation type="journal article" date="2014" name="Genome Announc.">
        <title>Genome sequence and annotation of Acremonium chrysogenum, producer of the beta-lactam antibiotic cephalosporin C.</title>
        <authorList>
            <person name="Terfehr D."/>
            <person name="Dahlmann T.A."/>
            <person name="Specht T."/>
            <person name="Zadra I."/>
            <person name="Kuernsteiner H."/>
            <person name="Kueck U."/>
        </authorList>
    </citation>
    <scope>NUCLEOTIDE SEQUENCE [LARGE SCALE GENOMIC DNA]</scope>
    <source>
        <strain evidence="4">ATCC 11550 / CBS 779.69 / DSM 880 / IAM 14645 / JCM 23072 / IMI 49137</strain>
    </source>
</reference>
<feature type="transmembrane region" description="Helical" evidence="2">
    <location>
        <begin position="195"/>
        <end position="218"/>
    </location>
</feature>
<sequence length="346" mass="37616">MERQLPDGSWDRFHSFNGSIRRPNAPSRLSLGSPRSERVNAVNALGDITARQSFLPRTAPLEGRGPPDPRLLALSSRSTSSTTASELLPERPPTDRSRVSTRSSYESFRCRDRSGSSDTVRGVTPTPGELATIDSLSTQTSDGGEERVPLRRNSPFTQAGRTYGSISGGRTPLMSPSVMMGGTTRRRVLSSTMQGVMLAIQGTVTLAVFSALIGVTVWQKEDSNSEFWSWLWTVGQPLLAADALLCFAALVAHELRGGLSAVVVLYVQAGILLLTTCTALALMARSVQHDSRAVKGAVMGCDAMLWGVSFLGFVRAVAVWRAEYGREVDDDEEEQLYHELAVPWKQ</sequence>
<organism evidence="3 4">
    <name type="scientific">Hapsidospora chrysogenum (strain ATCC 11550 / CBS 779.69 / DSM 880 / IAM 14645 / JCM 23072 / IMI 49137)</name>
    <name type="common">Acremonium chrysogenum</name>
    <dbReference type="NCBI Taxonomy" id="857340"/>
    <lineage>
        <taxon>Eukaryota</taxon>
        <taxon>Fungi</taxon>
        <taxon>Dikarya</taxon>
        <taxon>Ascomycota</taxon>
        <taxon>Pezizomycotina</taxon>
        <taxon>Sordariomycetes</taxon>
        <taxon>Hypocreomycetidae</taxon>
        <taxon>Hypocreales</taxon>
        <taxon>Bionectriaceae</taxon>
        <taxon>Hapsidospora</taxon>
    </lineage>
</organism>
<feature type="transmembrane region" description="Helical" evidence="2">
    <location>
        <begin position="303"/>
        <end position="320"/>
    </location>
</feature>
<evidence type="ECO:0000313" key="3">
    <source>
        <dbReference type="EMBL" id="KFH47489.1"/>
    </source>
</evidence>
<feature type="region of interest" description="Disordered" evidence="1">
    <location>
        <begin position="1"/>
        <end position="34"/>
    </location>
</feature>
<dbReference type="HOGENOM" id="CLU_801596_0_0_1"/>
<protein>
    <submittedName>
        <fullName evidence="3">Uncharacterized protein</fullName>
    </submittedName>
</protein>
<name>A0A086TDQ7_HAPC1</name>
<keyword evidence="2" id="KW-0472">Membrane</keyword>
<proteinExistence type="predicted"/>
<feature type="compositionally biased region" description="Basic and acidic residues" evidence="1">
    <location>
        <begin position="1"/>
        <end position="14"/>
    </location>
</feature>